<dbReference type="Proteomes" id="UP000215914">
    <property type="component" value="Chromosome 1"/>
</dbReference>
<dbReference type="InParanoid" id="A0A251VLL0"/>
<accession>A0A251VLL0</accession>
<keyword evidence="2" id="KW-1185">Reference proteome</keyword>
<proteinExistence type="predicted"/>
<evidence type="ECO:0000313" key="1">
    <source>
        <dbReference type="EMBL" id="OTG35882.1"/>
    </source>
</evidence>
<sequence length="67" mass="7938">MEVSTSGPTVIKLLFIIRLVYVKLNPYSISLEEQLYQLTLKMKAHYFISTTNQLLSYEYSWYTWLAP</sequence>
<name>A0A251VLL0_HELAN</name>
<organism evidence="1 2">
    <name type="scientific">Helianthus annuus</name>
    <name type="common">Common sunflower</name>
    <dbReference type="NCBI Taxonomy" id="4232"/>
    <lineage>
        <taxon>Eukaryota</taxon>
        <taxon>Viridiplantae</taxon>
        <taxon>Streptophyta</taxon>
        <taxon>Embryophyta</taxon>
        <taxon>Tracheophyta</taxon>
        <taxon>Spermatophyta</taxon>
        <taxon>Magnoliopsida</taxon>
        <taxon>eudicotyledons</taxon>
        <taxon>Gunneridae</taxon>
        <taxon>Pentapetalae</taxon>
        <taxon>asterids</taxon>
        <taxon>campanulids</taxon>
        <taxon>Asterales</taxon>
        <taxon>Asteraceae</taxon>
        <taxon>Asteroideae</taxon>
        <taxon>Heliantheae alliance</taxon>
        <taxon>Heliantheae</taxon>
        <taxon>Helianthus</taxon>
    </lineage>
</organism>
<dbReference type="AlphaFoldDB" id="A0A251VLL0"/>
<evidence type="ECO:0000313" key="2">
    <source>
        <dbReference type="Proteomes" id="UP000215914"/>
    </source>
</evidence>
<protein>
    <submittedName>
        <fullName evidence="1">Uncharacterized protein</fullName>
    </submittedName>
</protein>
<gene>
    <name evidence="1" type="ORF">HannXRQ_Chr01g0001551</name>
</gene>
<reference evidence="2" key="1">
    <citation type="journal article" date="2017" name="Nature">
        <title>The sunflower genome provides insights into oil metabolism, flowering and Asterid evolution.</title>
        <authorList>
            <person name="Badouin H."/>
            <person name="Gouzy J."/>
            <person name="Grassa C.J."/>
            <person name="Murat F."/>
            <person name="Staton S.E."/>
            <person name="Cottret L."/>
            <person name="Lelandais-Briere C."/>
            <person name="Owens G.L."/>
            <person name="Carrere S."/>
            <person name="Mayjonade B."/>
            <person name="Legrand L."/>
            <person name="Gill N."/>
            <person name="Kane N.C."/>
            <person name="Bowers J.E."/>
            <person name="Hubner S."/>
            <person name="Bellec A."/>
            <person name="Berard A."/>
            <person name="Berges H."/>
            <person name="Blanchet N."/>
            <person name="Boniface M.C."/>
            <person name="Brunel D."/>
            <person name="Catrice O."/>
            <person name="Chaidir N."/>
            <person name="Claudel C."/>
            <person name="Donnadieu C."/>
            <person name="Faraut T."/>
            <person name="Fievet G."/>
            <person name="Helmstetter N."/>
            <person name="King M."/>
            <person name="Knapp S.J."/>
            <person name="Lai Z."/>
            <person name="Le Paslier M.C."/>
            <person name="Lippi Y."/>
            <person name="Lorenzon L."/>
            <person name="Mandel J.R."/>
            <person name="Marage G."/>
            <person name="Marchand G."/>
            <person name="Marquand E."/>
            <person name="Bret-Mestries E."/>
            <person name="Morien E."/>
            <person name="Nambeesan S."/>
            <person name="Nguyen T."/>
            <person name="Pegot-Espagnet P."/>
            <person name="Pouilly N."/>
            <person name="Raftis F."/>
            <person name="Sallet E."/>
            <person name="Schiex T."/>
            <person name="Thomas J."/>
            <person name="Vandecasteele C."/>
            <person name="Vares D."/>
            <person name="Vear F."/>
            <person name="Vautrin S."/>
            <person name="Crespi M."/>
            <person name="Mangin B."/>
            <person name="Burke J.M."/>
            <person name="Salse J."/>
            <person name="Munos S."/>
            <person name="Vincourt P."/>
            <person name="Rieseberg L.H."/>
            <person name="Langlade N.B."/>
        </authorList>
    </citation>
    <scope>NUCLEOTIDE SEQUENCE [LARGE SCALE GENOMIC DNA]</scope>
    <source>
        <strain evidence="2">cv. SF193</strain>
    </source>
</reference>
<dbReference type="EMBL" id="CM007890">
    <property type="protein sequence ID" value="OTG35882.1"/>
    <property type="molecule type" value="Genomic_DNA"/>
</dbReference>